<dbReference type="PANTHER" id="PTHR16255:SF1">
    <property type="entry name" value="REQUIRED FOR MEIOTIC NUCLEAR DIVISION PROTEIN 1 HOMOLOG"/>
    <property type="match status" value="1"/>
</dbReference>
<dbReference type="GO" id="GO:0005739">
    <property type="term" value="C:mitochondrion"/>
    <property type="evidence" value="ECO:0007669"/>
    <property type="project" value="UniProtKB-ARBA"/>
</dbReference>
<reference evidence="3" key="1">
    <citation type="submission" date="2021-01" db="EMBL/GenBank/DDBJ databases">
        <authorList>
            <person name="Corre E."/>
            <person name="Pelletier E."/>
            <person name="Niang G."/>
            <person name="Scheremetjew M."/>
            <person name="Finn R."/>
            <person name="Kale V."/>
            <person name="Holt S."/>
            <person name="Cochrane G."/>
            <person name="Meng A."/>
            <person name="Brown T."/>
            <person name="Cohen L."/>
        </authorList>
    </citation>
    <scope>NUCLEOTIDE SEQUENCE</scope>
    <source>
        <strain evidence="3">CCAP979/52</strain>
    </source>
</reference>
<accession>A0A7S0QLH5</accession>
<organism evidence="3">
    <name type="scientific">Cryptomonas curvata</name>
    <dbReference type="NCBI Taxonomy" id="233186"/>
    <lineage>
        <taxon>Eukaryota</taxon>
        <taxon>Cryptophyceae</taxon>
        <taxon>Cryptomonadales</taxon>
        <taxon>Cryptomonadaceae</taxon>
        <taxon>Cryptomonas</taxon>
    </lineage>
</organism>
<evidence type="ECO:0000313" key="3">
    <source>
        <dbReference type="EMBL" id="CAD8636965.1"/>
    </source>
</evidence>
<sequence length="298" mass="34332">MIRRHELWCQLPLSDCSDVSHTVQQRATTSISCCSLYKKNRIPSLYFNEVIHVSLPRTPSSTEEYDGQEGDVFYFKDGCVVFWDIPQPQVVALLAELASFEVSPYDRRTVVENYSEEMSFHYGKHAGLMPTGELVLSIGQQNWAKTQVLEKIAFSYGVQRSVKMAVIESIADDLIVSLKHIPDILMDKRALKMDQKGVMKKMGQLLAVRGLINLHLPLSETPEAYWEEPWLEELYSKISRELDLANRIRSLNRRLDYAHQVVEVLRTDLSEKHSTRLEQIIIGLISIEVLFEMVHFFI</sequence>
<proteinExistence type="inferred from homology"/>
<dbReference type="GO" id="GO:0070131">
    <property type="term" value="P:positive regulation of mitochondrial translation"/>
    <property type="evidence" value="ECO:0007669"/>
    <property type="project" value="TreeGrafter"/>
</dbReference>
<feature type="domain" description="DUF155" evidence="2">
    <location>
        <begin position="72"/>
        <end position="252"/>
    </location>
</feature>
<dbReference type="InterPro" id="IPR051624">
    <property type="entry name" value="RMD1/Sad1-interacting"/>
</dbReference>
<dbReference type="Pfam" id="PF02582">
    <property type="entry name" value="DUF155"/>
    <property type="match status" value="1"/>
</dbReference>
<dbReference type="EMBL" id="HBEZ01026511">
    <property type="protein sequence ID" value="CAD8636965.1"/>
    <property type="molecule type" value="Transcribed_RNA"/>
</dbReference>
<dbReference type="AlphaFoldDB" id="A0A7S0QLH5"/>
<evidence type="ECO:0000256" key="1">
    <source>
        <dbReference type="ARBA" id="ARBA00008306"/>
    </source>
</evidence>
<evidence type="ECO:0000259" key="2">
    <source>
        <dbReference type="Pfam" id="PF02582"/>
    </source>
</evidence>
<gene>
    <name evidence="3" type="ORF">CCUR1050_LOCUS14649</name>
</gene>
<protein>
    <recommendedName>
        <fullName evidence="2">DUF155 domain-containing protein</fullName>
    </recommendedName>
</protein>
<name>A0A7S0QLH5_9CRYP</name>
<dbReference type="PANTHER" id="PTHR16255">
    <property type="entry name" value="REQUIRED FOR MEIOTIC NUCLEAR DIVISION PROTEIN 1 HOMOLOG"/>
    <property type="match status" value="1"/>
</dbReference>
<comment type="similarity">
    <text evidence="1">Belongs to the RMD1/sif2 family.</text>
</comment>
<dbReference type="InterPro" id="IPR003734">
    <property type="entry name" value="DUF155"/>
</dbReference>